<feature type="region of interest" description="Disordered" evidence="2">
    <location>
        <begin position="40"/>
        <end position="140"/>
    </location>
</feature>
<accession>A0A4W3IUK0</accession>
<evidence type="ECO:0000313" key="4">
    <source>
        <dbReference type="Ensembl" id="ENSCMIP00000029938.1"/>
    </source>
</evidence>
<evidence type="ECO:0000256" key="2">
    <source>
        <dbReference type="SAM" id="MobiDB-lite"/>
    </source>
</evidence>
<reference evidence="5" key="2">
    <citation type="journal article" date="2007" name="PLoS Biol.">
        <title>Survey sequencing and comparative analysis of the elephant shark (Callorhinchus milii) genome.</title>
        <authorList>
            <person name="Venkatesh B."/>
            <person name="Kirkness E.F."/>
            <person name="Loh Y.H."/>
            <person name="Halpern A.L."/>
            <person name="Lee A.P."/>
            <person name="Johnson J."/>
            <person name="Dandona N."/>
            <person name="Viswanathan L.D."/>
            <person name="Tay A."/>
            <person name="Venter J.C."/>
            <person name="Strausberg R.L."/>
            <person name="Brenner S."/>
        </authorList>
    </citation>
    <scope>NUCLEOTIDE SEQUENCE [LARGE SCALE GENOMIC DNA]</scope>
</reference>
<protein>
    <recommendedName>
        <fullName evidence="3">CCHC-type domain-containing protein</fullName>
    </recommendedName>
</protein>
<keyword evidence="5" id="KW-1185">Reference proteome</keyword>
<dbReference type="GO" id="GO:0003690">
    <property type="term" value="F:double-stranded DNA binding"/>
    <property type="evidence" value="ECO:0007669"/>
    <property type="project" value="InterPro"/>
</dbReference>
<dbReference type="PANTHER" id="PTHR22639:SF3">
    <property type="entry name" value="ZINC FINGER CCHC DOMAIN-CONTAINING PROTEIN 3"/>
    <property type="match status" value="1"/>
</dbReference>
<dbReference type="Gene3D" id="4.10.60.10">
    <property type="entry name" value="Zinc finger, CCHC-type"/>
    <property type="match status" value="1"/>
</dbReference>
<reference evidence="5" key="1">
    <citation type="journal article" date="2006" name="Science">
        <title>Ancient noncoding elements conserved in the human genome.</title>
        <authorList>
            <person name="Venkatesh B."/>
            <person name="Kirkness E.F."/>
            <person name="Loh Y.H."/>
            <person name="Halpern A.L."/>
            <person name="Lee A.P."/>
            <person name="Johnson J."/>
            <person name="Dandona N."/>
            <person name="Viswanathan L.D."/>
            <person name="Tay A."/>
            <person name="Venter J.C."/>
            <person name="Strausberg R.L."/>
            <person name="Brenner S."/>
        </authorList>
    </citation>
    <scope>NUCLEOTIDE SEQUENCE [LARGE SCALE GENOMIC DNA]</scope>
</reference>
<keyword evidence="1" id="KW-0862">Zinc</keyword>
<dbReference type="SUPFAM" id="SSF57756">
    <property type="entry name" value="Retrovirus zinc finger-like domains"/>
    <property type="match status" value="1"/>
</dbReference>
<dbReference type="InterPro" id="IPR042509">
    <property type="entry name" value="ZCCHC3"/>
</dbReference>
<keyword evidence="1" id="KW-0863">Zinc-finger</keyword>
<organism evidence="4 5">
    <name type="scientific">Callorhinchus milii</name>
    <name type="common">Ghost shark</name>
    <dbReference type="NCBI Taxonomy" id="7868"/>
    <lineage>
        <taxon>Eukaryota</taxon>
        <taxon>Metazoa</taxon>
        <taxon>Chordata</taxon>
        <taxon>Craniata</taxon>
        <taxon>Vertebrata</taxon>
        <taxon>Chondrichthyes</taxon>
        <taxon>Holocephali</taxon>
        <taxon>Chimaeriformes</taxon>
        <taxon>Callorhinchidae</taxon>
        <taxon>Callorhinchus</taxon>
    </lineage>
</organism>
<evidence type="ECO:0000256" key="1">
    <source>
        <dbReference type="PROSITE-ProRule" id="PRU00047"/>
    </source>
</evidence>
<dbReference type="Ensembl" id="ENSCMIT00000030404.1">
    <property type="protein sequence ID" value="ENSCMIP00000029938.1"/>
    <property type="gene ID" value="ENSCMIG00000012922.1"/>
</dbReference>
<feature type="domain" description="CCHC-type" evidence="3">
    <location>
        <begin position="25"/>
        <end position="41"/>
    </location>
</feature>
<sequence>MSRMTVCWNCKSFGHWAKDCPKGKRCDLCGEKGHLYRTCPKRSGQKPIQTRHPRKPVEAAGDGGKASGHTKRAATGREEKRKATGGVGHAARGGKVNNQIGEHGIKRGTVAGGCQKSMRKKEEKCENPTEGGDGKYGPGQ</sequence>
<dbReference type="AlphaFoldDB" id="A0A4W3IUK0"/>
<dbReference type="PROSITE" id="PS50158">
    <property type="entry name" value="ZF_CCHC"/>
    <property type="match status" value="2"/>
</dbReference>
<evidence type="ECO:0000259" key="3">
    <source>
        <dbReference type="PROSITE" id="PS50158"/>
    </source>
</evidence>
<keyword evidence="1" id="KW-0479">Metal-binding</keyword>
<dbReference type="InterPro" id="IPR001878">
    <property type="entry name" value="Znf_CCHC"/>
</dbReference>
<dbReference type="PANTHER" id="PTHR22639">
    <property type="entry name" value="GAG-RELATED PROTEIN"/>
    <property type="match status" value="1"/>
</dbReference>
<dbReference type="Proteomes" id="UP000314986">
    <property type="component" value="Unassembled WGS sequence"/>
</dbReference>
<reference evidence="4" key="5">
    <citation type="submission" date="2025-09" db="UniProtKB">
        <authorList>
            <consortium name="Ensembl"/>
        </authorList>
    </citation>
    <scope>IDENTIFICATION</scope>
</reference>
<dbReference type="SMART" id="SM00343">
    <property type="entry name" value="ZnF_C2HC"/>
    <property type="match status" value="2"/>
</dbReference>
<dbReference type="Pfam" id="PF00098">
    <property type="entry name" value="zf-CCHC"/>
    <property type="match status" value="1"/>
</dbReference>
<evidence type="ECO:0000313" key="5">
    <source>
        <dbReference type="Proteomes" id="UP000314986"/>
    </source>
</evidence>
<dbReference type="InterPro" id="IPR036875">
    <property type="entry name" value="Znf_CCHC_sf"/>
</dbReference>
<dbReference type="GO" id="GO:0003723">
    <property type="term" value="F:RNA binding"/>
    <property type="evidence" value="ECO:0007669"/>
    <property type="project" value="InterPro"/>
</dbReference>
<proteinExistence type="predicted"/>
<name>A0A4W3IUK0_CALMI</name>
<feature type="domain" description="CCHC-type" evidence="3">
    <location>
        <begin position="7"/>
        <end position="22"/>
    </location>
</feature>
<dbReference type="GO" id="GO:0008270">
    <property type="term" value="F:zinc ion binding"/>
    <property type="evidence" value="ECO:0007669"/>
    <property type="project" value="UniProtKB-KW"/>
</dbReference>
<reference evidence="5" key="3">
    <citation type="journal article" date="2014" name="Nature">
        <title>Elephant shark genome provides unique insights into gnathostome evolution.</title>
        <authorList>
            <consortium name="International Elephant Shark Genome Sequencing Consortium"/>
            <person name="Venkatesh B."/>
            <person name="Lee A.P."/>
            <person name="Ravi V."/>
            <person name="Maurya A.K."/>
            <person name="Lian M.M."/>
            <person name="Swann J.B."/>
            <person name="Ohta Y."/>
            <person name="Flajnik M.F."/>
            <person name="Sutoh Y."/>
            <person name="Kasahara M."/>
            <person name="Hoon S."/>
            <person name="Gangu V."/>
            <person name="Roy S.W."/>
            <person name="Irimia M."/>
            <person name="Korzh V."/>
            <person name="Kondrychyn I."/>
            <person name="Lim Z.W."/>
            <person name="Tay B.H."/>
            <person name="Tohari S."/>
            <person name="Kong K.W."/>
            <person name="Ho S."/>
            <person name="Lorente-Galdos B."/>
            <person name="Quilez J."/>
            <person name="Marques-Bonet T."/>
            <person name="Raney B.J."/>
            <person name="Ingham P.W."/>
            <person name="Tay A."/>
            <person name="Hillier L.W."/>
            <person name="Minx P."/>
            <person name="Boehm T."/>
            <person name="Wilson R.K."/>
            <person name="Brenner S."/>
            <person name="Warren W.C."/>
        </authorList>
    </citation>
    <scope>NUCLEOTIDE SEQUENCE [LARGE SCALE GENOMIC DNA]</scope>
</reference>
<dbReference type="GeneTree" id="ENSGT00970000198117"/>
<dbReference type="GO" id="GO:0002218">
    <property type="term" value="P:activation of innate immune response"/>
    <property type="evidence" value="ECO:0007669"/>
    <property type="project" value="InterPro"/>
</dbReference>
<feature type="compositionally biased region" description="Basic residues" evidence="2">
    <location>
        <begin position="40"/>
        <end position="54"/>
    </location>
</feature>
<reference evidence="4" key="4">
    <citation type="submission" date="2025-08" db="UniProtKB">
        <authorList>
            <consortium name="Ensembl"/>
        </authorList>
    </citation>
    <scope>IDENTIFICATION</scope>
</reference>